<proteinExistence type="predicted"/>
<dbReference type="EMBL" id="NFIE01000001">
    <property type="protein sequence ID" value="OUN89942.1"/>
    <property type="molecule type" value="Genomic_DNA"/>
</dbReference>
<evidence type="ECO:0000259" key="2">
    <source>
        <dbReference type="Pfam" id="PF02302"/>
    </source>
</evidence>
<dbReference type="OrthoDB" id="3196672at2"/>
<keyword evidence="1" id="KW-0808">Transferase</keyword>
<evidence type="ECO:0000256" key="1">
    <source>
        <dbReference type="ARBA" id="ARBA00022679"/>
    </source>
</evidence>
<dbReference type="InterPro" id="IPR036095">
    <property type="entry name" value="PTS_EIIB-like_sf"/>
</dbReference>
<reference evidence="4" key="1">
    <citation type="submission" date="2017-04" db="EMBL/GenBank/DDBJ databases">
        <title>Function of individual gut microbiota members based on whole genome sequencing of pure cultures obtained from chicken caecum.</title>
        <authorList>
            <person name="Medvecky M."/>
            <person name="Cejkova D."/>
            <person name="Polansky O."/>
            <person name="Karasova D."/>
            <person name="Kubasova T."/>
            <person name="Cizek A."/>
            <person name="Rychlik I."/>
        </authorList>
    </citation>
    <scope>NUCLEOTIDE SEQUENCE [LARGE SCALE GENOMIC DNA]</scope>
    <source>
        <strain evidence="4">An5</strain>
    </source>
</reference>
<keyword evidence="4" id="KW-1185">Reference proteome</keyword>
<sequence length="94" mass="9842">MITKKIVVACGTGGITSRNIGLKIKDYLAGKGIEASVETCKLVEVKEVAATQHPDLVCSASALPSLDCPTVRATAILTGVGADRVLEQIYDLLK</sequence>
<accession>A0A1Y3XWQ7</accession>
<protein>
    <recommendedName>
        <fullName evidence="2">Phosphotransferase system EIIB component type 2/3 domain-containing protein</fullName>
    </recommendedName>
</protein>
<dbReference type="Proteomes" id="UP000195781">
    <property type="component" value="Unassembled WGS sequence"/>
</dbReference>
<gene>
    <name evidence="3" type="ORF">B5G02_00880</name>
</gene>
<evidence type="ECO:0000313" key="3">
    <source>
        <dbReference type="EMBL" id="OUN89942.1"/>
    </source>
</evidence>
<dbReference type="Pfam" id="PF02302">
    <property type="entry name" value="PTS_IIB"/>
    <property type="match status" value="1"/>
</dbReference>
<dbReference type="SUPFAM" id="SSF52794">
    <property type="entry name" value="PTS system IIB component-like"/>
    <property type="match status" value="1"/>
</dbReference>
<name>A0A1Y3XWQ7_9ACTN</name>
<dbReference type="RefSeq" id="WP_019239262.1">
    <property type="nucleotide sequence ID" value="NZ_CABKRW010000070.1"/>
</dbReference>
<dbReference type="Gene3D" id="3.40.50.2300">
    <property type="match status" value="1"/>
</dbReference>
<comment type="caution">
    <text evidence="3">The sequence shown here is derived from an EMBL/GenBank/DDBJ whole genome shotgun (WGS) entry which is preliminary data.</text>
</comment>
<feature type="domain" description="Phosphotransferase system EIIB component type 2/3" evidence="2">
    <location>
        <begin position="5"/>
        <end position="87"/>
    </location>
</feature>
<dbReference type="GO" id="GO:0008982">
    <property type="term" value="F:protein-N(PI)-phosphohistidine-sugar phosphotransferase activity"/>
    <property type="evidence" value="ECO:0007669"/>
    <property type="project" value="InterPro"/>
</dbReference>
<organism evidence="3 4">
    <name type="scientific">[Collinsella] massiliensis</name>
    <dbReference type="NCBI Taxonomy" id="1232426"/>
    <lineage>
        <taxon>Bacteria</taxon>
        <taxon>Bacillati</taxon>
        <taxon>Actinomycetota</taxon>
        <taxon>Coriobacteriia</taxon>
        <taxon>Coriobacteriales</taxon>
        <taxon>Coriobacteriaceae</taxon>
        <taxon>Enorma</taxon>
    </lineage>
</organism>
<dbReference type="AlphaFoldDB" id="A0A1Y3XWQ7"/>
<dbReference type="GO" id="GO:0009401">
    <property type="term" value="P:phosphoenolpyruvate-dependent sugar phosphotransferase system"/>
    <property type="evidence" value="ECO:0007669"/>
    <property type="project" value="InterPro"/>
</dbReference>
<evidence type="ECO:0000313" key="4">
    <source>
        <dbReference type="Proteomes" id="UP000195781"/>
    </source>
</evidence>
<dbReference type="InterPro" id="IPR003501">
    <property type="entry name" value="PTS_EIIB_2/3"/>
</dbReference>